<sequence length="147" mass="17660">MLKIVLLLLGLFTHYSLQAWGVGEYLHEVDDSIVRWLKDPKTLSKKQIFEMVADYLETLQDFIEKIDLRRKTAIEPGQTLLKRTQPRYLEEPFKEDILKSEFNWRQIDIDDFKRLLKETELLWQDFEKSYGDLQKYLQNEQESVSSE</sequence>
<dbReference type="EMBL" id="GECZ01022028">
    <property type="protein sequence ID" value="JAS47741.1"/>
    <property type="molecule type" value="Transcribed_RNA"/>
</dbReference>
<keyword evidence="1" id="KW-0732">Signal</keyword>
<feature type="signal peptide" evidence="1">
    <location>
        <begin position="1"/>
        <end position="18"/>
    </location>
</feature>
<proteinExistence type="predicted"/>
<accession>A0A1B6FC43</accession>
<organism evidence="2">
    <name type="scientific">Cuerna arida</name>
    <dbReference type="NCBI Taxonomy" id="1464854"/>
    <lineage>
        <taxon>Eukaryota</taxon>
        <taxon>Metazoa</taxon>
        <taxon>Ecdysozoa</taxon>
        <taxon>Arthropoda</taxon>
        <taxon>Hexapoda</taxon>
        <taxon>Insecta</taxon>
        <taxon>Pterygota</taxon>
        <taxon>Neoptera</taxon>
        <taxon>Paraneoptera</taxon>
        <taxon>Hemiptera</taxon>
        <taxon>Auchenorrhyncha</taxon>
        <taxon>Membracoidea</taxon>
        <taxon>Cicadellidae</taxon>
        <taxon>Cicadellinae</taxon>
        <taxon>Proconiini</taxon>
        <taxon>Cuerna</taxon>
    </lineage>
</organism>
<evidence type="ECO:0000256" key="1">
    <source>
        <dbReference type="SAM" id="SignalP"/>
    </source>
</evidence>
<name>A0A1B6FC43_9HEMI</name>
<evidence type="ECO:0000313" key="2">
    <source>
        <dbReference type="EMBL" id="JAS47741.1"/>
    </source>
</evidence>
<gene>
    <name evidence="2" type="ORF">g.6671</name>
</gene>
<reference evidence="2" key="1">
    <citation type="submission" date="2015-11" db="EMBL/GenBank/DDBJ databases">
        <title>De novo transcriptome assembly of four potential Pierce s Disease insect vectors from Arizona vineyards.</title>
        <authorList>
            <person name="Tassone E.E."/>
        </authorList>
    </citation>
    <scope>NUCLEOTIDE SEQUENCE</scope>
</reference>
<feature type="chain" id="PRO_5008582729" evidence="1">
    <location>
        <begin position="19"/>
        <end position="147"/>
    </location>
</feature>
<protein>
    <submittedName>
        <fullName evidence="2">Uncharacterized protein</fullName>
    </submittedName>
</protein>
<dbReference type="AlphaFoldDB" id="A0A1B6FC43"/>